<evidence type="ECO:0000313" key="6">
    <source>
        <dbReference type="Proteomes" id="UP000621930"/>
    </source>
</evidence>
<accession>A0ABR8VYW8</accession>
<dbReference type="InterPro" id="IPR003337">
    <property type="entry name" value="Trehalose_PPase"/>
</dbReference>
<dbReference type="EC" id="3.1.3.12" evidence="4"/>
<sequence length="287" mass="32968">MSTPKADQDQEDSLVSPSYILPHMILTQLKSFIYSHKVVLFLDIDGTISEFHPDPEKSIIRNETLNILKELQKYISLVLVTGRSIAQAQKLIYPFTWNIAGSHGLELCYQSHLTNLVNLNSRQFELLKNHINERCLDFRKLRIEIKDYSIALHFREHPYLEQQVHTLALDCLAHFQDFELKAGKFVFELVPKGANKGAAIQKIIQHYHLNDYYPIFIGDDLTDEAGFKVINTLKGCSIKVGPGKTMAHHRLEKVTQVQAFLAEFLEILKAQQQLLLEKLHVKTHSVI</sequence>
<evidence type="ECO:0000256" key="1">
    <source>
        <dbReference type="ARBA" id="ARBA00005199"/>
    </source>
</evidence>
<keyword evidence="3 4" id="KW-0378">Hydrolase</keyword>
<dbReference type="PANTHER" id="PTHR43768:SF3">
    <property type="entry name" value="TREHALOSE 6-PHOSPHATE PHOSPHATASE"/>
    <property type="match status" value="1"/>
</dbReference>
<keyword evidence="6" id="KW-1185">Reference proteome</keyword>
<dbReference type="NCBIfam" id="TIGR00685">
    <property type="entry name" value="T6PP"/>
    <property type="match status" value="1"/>
</dbReference>
<comment type="cofactor">
    <cofactor evidence="4">
        <name>Mg(2+)</name>
        <dbReference type="ChEBI" id="CHEBI:18420"/>
    </cofactor>
</comment>
<dbReference type="NCBIfam" id="TIGR01484">
    <property type="entry name" value="HAD-SF-IIB"/>
    <property type="match status" value="1"/>
</dbReference>
<dbReference type="InterPro" id="IPR006379">
    <property type="entry name" value="HAD-SF_hydro_IIB"/>
</dbReference>
<dbReference type="InterPro" id="IPR044651">
    <property type="entry name" value="OTSB-like"/>
</dbReference>
<evidence type="ECO:0000256" key="2">
    <source>
        <dbReference type="ARBA" id="ARBA00008770"/>
    </source>
</evidence>
<comment type="caution">
    <text evidence="5">The sequence shown here is derived from an EMBL/GenBank/DDBJ whole genome shotgun (WGS) entry which is preliminary data.</text>
</comment>
<comment type="function">
    <text evidence="4">Removes the phosphate from trehalose 6-phosphate to produce free trehalose.</text>
</comment>
<reference evidence="5 6" key="1">
    <citation type="submission" date="2020-08" db="EMBL/GenBank/DDBJ databases">
        <title>A Genomic Blueprint of the Chicken Gut Microbiome.</title>
        <authorList>
            <person name="Gilroy R."/>
            <person name="Ravi A."/>
            <person name="Getino M."/>
            <person name="Pursley I."/>
            <person name="Horton D.L."/>
            <person name="Alikhan N.-F."/>
            <person name="Baker D."/>
            <person name="Gharbi K."/>
            <person name="Hall N."/>
            <person name="Watson M."/>
            <person name="Adriaenssens E.M."/>
            <person name="Foster-Nyarko E."/>
            <person name="Jarju S."/>
            <person name="Secka A."/>
            <person name="Antonio M."/>
            <person name="Oren A."/>
            <person name="Chaudhuri R."/>
            <person name="La Ragione R.M."/>
            <person name="Hildebrand F."/>
            <person name="Pallen M.J."/>
        </authorList>
    </citation>
    <scope>NUCLEOTIDE SEQUENCE [LARGE SCALE GENOMIC DNA]</scope>
    <source>
        <strain evidence="5 6">Sa1BUA6</strain>
    </source>
</reference>
<dbReference type="Pfam" id="PF02358">
    <property type="entry name" value="Trehalose_PPase"/>
    <property type="match status" value="1"/>
</dbReference>
<dbReference type="SUPFAM" id="SSF56784">
    <property type="entry name" value="HAD-like"/>
    <property type="match status" value="1"/>
</dbReference>
<comment type="pathway">
    <text evidence="1 4">Glycan biosynthesis; trehalose biosynthesis.</text>
</comment>
<protein>
    <recommendedName>
        <fullName evidence="4">Trehalose 6-phosphate phosphatase</fullName>
        <ecNumber evidence="4">3.1.3.12</ecNumber>
    </recommendedName>
</protein>
<dbReference type="GO" id="GO:0004805">
    <property type="term" value="F:trehalose-phosphatase activity"/>
    <property type="evidence" value="ECO:0007669"/>
    <property type="project" value="UniProtKB-EC"/>
</dbReference>
<dbReference type="Gene3D" id="3.40.50.1000">
    <property type="entry name" value="HAD superfamily/HAD-like"/>
    <property type="match status" value="1"/>
</dbReference>
<comment type="similarity">
    <text evidence="2 4">Belongs to the trehalose phosphatase family.</text>
</comment>
<comment type="catalytic activity">
    <reaction evidence="4">
        <text>alpha,alpha-trehalose 6-phosphate + H2O = alpha,alpha-trehalose + phosphate</text>
        <dbReference type="Rhea" id="RHEA:23420"/>
        <dbReference type="ChEBI" id="CHEBI:15377"/>
        <dbReference type="ChEBI" id="CHEBI:16551"/>
        <dbReference type="ChEBI" id="CHEBI:43474"/>
        <dbReference type="ChEBI" id="CHEBI:58429"/>
        <dbReference type="EC" id="3.1.3.12"/>
    </reaction>
</comment>
<gene>
    <name evidence="5" type="primary">otsB</name>
    <name evidence="5" type="ORF">H9629_11525</name>
</gene>
<dbReference type="Gene3D" id="3.30.70.1020">
    <property type="entry name" value="Trehalose-6-phosphate phosphatase related protein, domain 2"/>
    <property type="match status" value="1"/>
</dbReference>
<dbReference type="Proteomes" id="UP000621930">
    <property type="component" value="Unassembled WGS sequence"/>
</dbReference>
<evidence type="ECO:0000256" key="4">
    <source>
        <dbReference type="RuleBase" id="RU361117"/>
    </source>
</evidence>
<dbReference type="InterPro" id="IPR023214">
    <property type="entry name" value="HAD_sf"/>
</dbReference>
<keyword evidence="4" id="KW-0460">Magnesium</keyword>
<dbReference type="RefSeq" id="WP_144724642.1">
    <property type="nucleotide sequence ID" value="NZ_JACSPT010000015.1"/>
</dbReference>
<dbReference type="InterPro" id="IPR036412">
    <property type="entry name" value="HAD-like_sf"/>
</dbReference>
<dbReference type="PANTHER" id="PTHR43768">
    <property type="entry name" value="TREHALOSE 6-PHOSPHATE PHOSPHATASE"/>
    <property type="match status" value="1"/>
</dbReference>
<evidence type="ECO:0000256" key="3">
    <source>
        <dbReference type="ARBA" id="ARBA00022801"/>
    </source>
</evidence>
<proteinExistence type="inferred from homology"/>
<keyword evidence="4" id="KW-0479">Metal-binding</keyword>
<dbReference type="EMBL" id="JACSPT010000015">
    <property type="protein sequence ID" value="MBD8009959.1"/>
    <property type="molecule type" value="Genomic_DNA"/>
</dbReference>
<evidence type="ECO:0000313" key="5">
    <source>
        <dbReference type="EMBL" id="MBD8009959.1"/>
    </source>
</evidence>
<organism evidence="5 6">
    <name type="scientific">Acinetobacter pecorum</name>
    <dbReference type="NCBI Taxonomy" id="2762215"/>
    <lineage>
        <taxon>Bacteria</taxon>
        <taxon>Pseudomonadati</taxon>
        <taxon>Pseudomonadota</taxon>
        <taxon>Gammaproteobacteria</taxon>
        <taxon>Moraxellales</taxon>
        <taxon>Moraxellaceae</taxon>
        <taxon>Acinetobacter</taxon>
    </lineage>
</organism>
<name>A0ABR8VYW8_9GAMM</name>